<dbReference type="PANTHER" id="PTHR10270:SF323">
    <property type="entry name" value="TRANSCRIPTION FACTOR SOX-14-RELATED"/>
    <property type="match status" value="1"/>
</dbReference>
<dbReference type="AlphaFoldDB" id="A0AAD4R903"/>
<dbReference type="PROSITE" id="PS50157">
    <property type="entry name" value="ZINC_FINGER_C2H2_2"/>
    <property type="match status" value="1"/>
</dbReference>
<evidence type="ECO:0000256" key="1">
    <source>
        <dbReference type="ARBA" id="ARBA00004123"/>
    </source>
</evidence>
<evidence type="ECO:0000259" key="8">
    <source>
        <dbReference type="PROSITE" id="PS50157"/>
    </source>
</evidence>
<name>A0AAD4R903_9BILA</name>
<feature type="DNA-binding region" description="HMG box" evidence="5">
    <location>
        <begin position="335"/>
        <end position="403"/>
    </location>
</feature>
<evidence type="ECO:0000256" key="2">
    <source>
        <dbReference type="ARBA" id="ARBA00023125"/>
    </source>
</evidence>
<dbReference type="GO" id="GO:0000978">
    <property type="term" value="F:RNA polymerase II cis-regulatory region sequence-specific DNA binding"/>
    <property type="evidence" value="ECO:0007669"/>
    <property type="project" value="TreeGrafter"/>
</dbReference>
<comment type="subcellular location">
    <subcellularLocation>
        <location evidence="1">Nucleus</location>
    </subcellularLocation>
</comment>
<evidence type="ECO:0000256" key="3">
    <source>
        <dbReference type="ARBA" id="ARBA00023242"/>
    </source>
</evidence>
<dbReference type="PROSITE" id="PS00028">
    <property type="entry name" value="ZINC_FINGER_C2H2_1"/>
    <property type="match status" value="1"/>
</dbReference>
<dbReference type="SUPFAM" id="SSF47095">
    <property type="entry name" value="HMG-box"/>
    <property type="match status" value="1"/>
</dbReference>
<feature type="domain" description="HMG box" evidence="7">
    <location>
        <begin position="335"/>
        <end position="403"/>
    </location>
</feature>
<dbReference type="GO" id="GO:0005634">
    <property type="term" value="C:nucleus"/>
    <property type="evidence" value="ECO:0007669"/>
    <property type="project" value="UniProtKB-SubCell"/>
</dbReference>
<evidence type="ECO:0000256" key="6">
    <source>
        <dbReference type="SAM" id="MobiDB-lite"/>
    </source>
</evidence>
<sequence>MSSKGRTSETPPANNFVYIKQELDTSDCLNDTPDFLNVSPKQADENVMPQSSQFGYRSSPTVDGTFDVIQSESQENCALQTNMSKREMMLPCTECNNGGTRFYPMFSSIEELESHISMEHCAILLCYRCPAGCGANYHTHVGMLNHYENAHLGSGNNEVDKMVSTQLKIYNSIAESVYMTVSTMQSEKFSDTPFVGRQAQLNQPNNSAIPNSSNTSYSNIFLSSQGSQPSLINQNTAAMHINPSMRNRFSQSLQSCQPSSLSIANRYSTTSVRYPNPTALTSQPQPLRFQKPSSNTTNSFHTQGISNNQTNQQVCPSSMMPYSDTTNGEKPIDHVKRPMNAFMVWSQKQRRVIRERQPDLNHAQISKQLGDQWKTLTKEEKQPFVDEADRLSLLHHIEYPEYKYKPKKRLRKIK</sequence>
<dbReference type="GO" id="GO:0001228">
    <property type="term" value="F:DNA-binding transcription activator activity, RNA polymerase II-specific"/>
    <property type="evidence" value="ECO:0007669"/>
    <property type="project" value="TreeGrafter"/>
</dbReference>
<dbReference type="SMART" id="SM00398">
    <property type="entry name" value="HMG"/>
    <property type="match status" value="1"/>
</dbReference>
<evidence type="ECO:0000259" key="7">
    <source>
        <dbReference type="PROSITE" id="PS50118"/>
    </source>
</evidence>
<protein>
    <submittedName>
        <fullName evidence="9">HMG (High mobility group) box domain-containing protein</fullName>
    </submittedName>
</protein>
<dbReference type="GO" id="GO:0030182">
    <property type="term" value="P:neuron differentiation"/>
    <property type="evidence" value="ECO:0007669"/>
    <property type="project" value="UniProtKB-ARBA"/>
</dbReference>
<dbReference type="PROSITE" id="PS50118">
    <property type="entry name" value="HMG_BOX_2"/>
    <property type="match status" value="1"/>
</dbReference>
<dbReference type="CDD" id="cd22004">
    <property type="entry name" value="HMG-box_SOX"/>
    <property type="match status" value="1"/>
</dbReference>
<dbReference type="Proteomes" id="UP001201812">
    <property type="component" value="Unassembled WGS sequence"/>
</dbReference>
<feature type="region of interest" description="Disordered" evidence="6">
    <location>
        <begin position="274"/>
        <end position="314"/>
    </location>
</feature>
<proteinExistence type="predicted"/>
<dbReference type="PANTHER" id="PTHR10270">
    <property type="entry name" value="SOX TRANSCRIPTION FACTOR"/>
    <property type="match status" value="1"/>
</dbReference>
<dbReference type="Gene3D" id="1.10.30.10">
    <property type="entry name" value="High mobility group box domain"/>
    <property type="match status" value="1"/>
</dbReference>
<evidence type="ECO:0000313" key="9">
    <source>
        <dbReference type="EMBL" id="KAI1718085.1"/>
    </source>
</evidence>
<keyword evidence="4" id="KW-0479">Metal-binding</keyword>
<feature type="domain" description="C2H2-type" evidence="8">
    <location>
        <begin position="127"/>
        <end position="156"/>
    </location>
</feature>
<keyword evidence="3 5" id="KW-0539">Nucleus</keyword>
<evidence type="ECO:0000256" key="4">
    <source>
        <dbReference type="PROSITE-ProRule" id="PRU00042"/>
    </source>
</evidence>
<dbReference type="GO" id="GO:0007420">
    <property type="term" value="P:brain development"/>
    <property type="evidence" value="ECO:0007669"/>
    <property type="project" value="TreeGrafter"/>
</dbReference>
<gene>
    <name evidence="9" type="ORF">DdX_06499</name>
</gene>
<keyword evidence="2 5" id="KW-0238">DNA-binding</keyword>
<dbReference type="InterPro" id="IPR050140">
    <property type="entry name" value="SRY-related_HMG-box_TF-like"/>
</dbReference>
<dbReference type="InterPro" id="IPR036910">
    <property type="entry name" value="HMG_box_dom_sf"/>
</dbReference>
<organism evidence="9 10">
    <name type="scientific">Ditylenchus destructor</name>
    <dbReference type="NCBI Taxonomy" id="166010"/>
    <lineage>
        <taxon>Eukaryota</taxon>
        <taxon>Metazoa</taxon>
        <taxon>Ecdysozoa</taxon>
        <taxon>Nematoda</taxon>
        <taxon>Chromadorea</taxon>
        <taxon>Rhabditida</taxon>
        <taxon>Tylenchina</taxon>
        <taxon>Tylenchomorpha</taxon>
        <taxon>Sphaerularioidea</taxon>
        <taxon>Anguinidae</taxon>
        <taxon>Anguininae</taxon>
        <taxon>Ditylenchus</taxon>
    </lineage>
</organism>
<comment type="caution">
    <text evidence="9">The sequence shown here is derived from an EMBL/GenBank/DDBJ whole genome shotgun (WGS) entry which is preliminary data.</text>
</comment>
<dbReference type="Pfam" id="PF00505">
    <property type="entry name" value="HMG_box"/>
    <property type="match status" value="1"/>
</dbReference>
<dbReference type="InterPro" id="IPR013087">
    <property type="entry name" value="Znf_C2H2_type"/>
</dbReference>
<reference evidence="9" key="1">
    <citation type="submission" date="2022-01" db="EMBL/GenBank/DDBJ databases">
        <title>Genome Sequence Resource for Two Populations of Ditylenchus destructor, the Migratory Endoparasitic Phytonematode.</title>
        <authorList>
            <person name="Zhang H."/>
            <person name="Lin R."/>
            <person name="Xie B."/>
        </authorList>
    </citation>
    <scope>NUCLEOTIDE SEQUENCE</scope>
    <source>
        <strain evidence="9">BazhouSP</strain>
    </source>
</reference>
<keyword evidence="10" id="KW-1185">Reference proteome</keyword>
<keyword evidence="4" id="KW-0863">Zinc-finger</keyword>
<dbReference type="GO" id="GO:0000122">
    <property type="term" value="P:negative regulation of transcription by RNA polymerase II"/>
    <property type="evidence" value="ECO:0007669"/>
    <property type="project" value="TreeGrafter"/>
</dbReference>
<dbReference type="FunFam" id="1.10.30.10:FF:000002">
    <property type="entry name" value="transcription factor Sox-2"/>
    <property type="match status" value="1"/>
</dbReference>
<keyword evidence="4" id="KW-0862">Zinc</keyword>
<dbReference type="GO" id="GO:0008270">
    <property type="term" value="F:zinc ion binding"/>
    <property type="evidence" value="ECO:0007669"/>
    <property type="project" value="UniProtKB-KW"/>
</dbReference>
<evidence type="ECO:0000313" key="10">
    <source>
        <dbReference type="Proteomes" id="UP001201812"/>
    </source>
</evidence>
<dbReference type="InterPro" id="IPR009071">
    <property type="entry name" value="HMG_box_dom"/>
</dbReference>
<accession>A0AAD4R903</accession>
<evidence type="ECO:0000256" key="5">
    <source>
        <dbReference type="PROSITE-ProRule" id="PRU00267"/>
    </source>
</evidence>
<dbReference type="EMBL" id="JAKKPZ010000008">
    <property type="protein sequence ID" value="KAI1718085.1"/>
    <property type="molecule type" value="Genomic_DNA"/>
</dbReference>